<name>A0AAD7T169_9TELE</name>
<gene>
    <name evidence="2" type="ORF">AAFF_G00143800</name>
</gene>
<dbReference type="Proteomes" id="UP001221898">
    <property type="component" value="Unassembled WGS sequence"/>
</dbReference>
<feature type="region of interest" description="Disordered" evidence="1">
    <location>
        <begin position="82"/>
        <end position="126"/>
    </location>
</feature>
<proteinExistence type="predicted"/>
<organism evidence="2 3">
    <name type="scientific">Aldrovandia affinis</name>
    <dbReference type="NCBI Taxonomy" id="143900"/>
    <lineage>
        <taxon>Eukaryota</taxon>
        <taxon>Metazoa</taxon>
        <taxon>Chordata</taxon>
        <taxon>Craniata</taxon>
        <taxon>Vertebrata</taxon>
        <taxon>Euteleostomi</taxon>
        <taxon>Actinopterygii</taxon>
        <taxon>Neopterygii</taxon>
        <taxon>Teleostei</taxon>
        <taxon>Notacanthiformes</taxon>
        <taxon>Halosauridae</taxon>
        <taxon>Aldrovandia</taxon>
    </lineage>
</organism>
<feature type="region of interest" description="Disordered" evidence="1">
    <location>
        <begin position="1"/>
        <end position="22"/>
    </location>
</feature>
<evidence type="ECO:0000313" key="3">
    <source>
        <dbReference type="Proteomes" id="UP001221898"/>
    </source>
</evidence>
<feature type="compositionally biased region" description="Basic and acidic residues" evidence="1">
    <location>
        <begin position="112"/>
        <end position="126"/>
    </location>
</feature>
<dbReference type="EMBL" id="JAINUG010000020">
    <property type="protein sequence ID" value="KAJ8412113.1"/>
    <property type="molecule type" value="Genomic_DNA"/>
</dbReference>
<keyword evidence="3" id="KW-1185">Reference proteome</keyword>
<protein>
    <submittedName>
        <fullName evidence="2">Uncharacterized protein</fullName>
    </submittedName>
</protein>
<reference evidence="2" key="1">
    <citation type="journal article" date="2023" name="Science">
        <title>Genome structures resolve the early diversification of teleost fishes.</title>
        <authorList>
            <person name="Parey E."/>
            <person name="Louis A."/>
            <person name="Montfort J."/>
            <person name="Bouchez O."/>
            <person name="Roques C."/>
            <person name="Iampietro C."/>
            <person name="Lluch J."/>
            <person name="Castinel A."/>
            <person name="Donnadieu C."/>
            <person name="Desvignes T."/>
            <person name="Floi Bucao C."/>
            <person name="Jouanno E."/>
            <person name="Wen M."/>
            <person name="Mejri S."/>
            <person name="Dirks R."/>
            <person name="Jansen H."/>
            <person name="Henkel C."/>
            <person name="Chen W.J."/>
            <person name="Zahm M."/>
            <person name="Cabau C."/>
            <person name="Klopp C."/>
            <person name="Thompson A.W."/>
            <person name="Robinson-Rechavi M."/>
            <person name="Braasch I."/>
            <person name="Lecointre G."/>
            <person name="Bobe J."/>
            <person name="Postlethwait J.H."/>
            <person name="Berthelot C."/>
            <person name="Roest Crollius H."/>
            <person name="Guiguen Y."/>
        </authorList>
    </citation>
    <scope>NUCLEOTIDE SEQUENCE</scope>
    <source>
        <strain evidence="2">NC1722</strain>
    </source>
</reference>
<comment type="caution">
    <text evidence="2">The sequence shown here is derived from an EMBL/GenBank/DDBJ whole genome shotgun (WGS) entry which is preliminary data.</text>
</comment>
<evidence type="ECO:0000256" key="1">
    <source>
        <dbReference type="SAM" id="MobiDB-lite"/>
    </source>
</evidence>
<dbReference type="AlphaFoldDB" id="A0AAD7T169"/>
<evidence type="ECO:0000313" key="2">
    <source>
        <dbReference type="EMBL" id="KAJ8412113.1"/>
    </source>
</evidence>
<sequence>MQASEGHTRIHRSLRVTPESPPLSVRAQALTLAHRPVPPRHAPLRALKGKGVHCVEQVAASGHAEARKRGAAASVSNACEAGGGLYRPPPPHTKPGSLGGGETAPASFPLRWEPEGPRADAEEYRT</sequence>
<accession>A0AAD7T169</accession>